<feature type="compositionally biased region" description="Acidic residues" evidence="1">
    <location>
        <begin position="365"/>
        <end position="376"/>
    </location>
</feature>
<name>A0A1Y5XH46_KIBAR</name>
<sequence length="416" mass="44727">MPSAPASFYGLRVTVETLARTRAGSVTQLVCHPRLPLVAGLDAERPAVHIWDCGELRELGTVGADSTVYTDEEEDYGRDRVLRSPAVAWHPEDAQLVVTGEHDVVQWTPAGLTELDEVPPIAAYRYRCLAFSPDGQRLWAYPSSSGDEYSAWEGSDVLDLASGSVGAGPRWDTGVAVHPAGGLYATLCSDQGATLCVFARPDQTRLRRALILDADGYGPPMFSADGRYLAIRGNAYENSLEVFEFPSLHRVLATVLGEPNPGYPYPDEWLDQKNAWSRHNIAFGATLWLGTPNGTLIEVDIDNQQAVEHDILAGSPVKALCATPTGELVVATGAGELVLLATGSAPTQTADAELVRAFLDSTSDVPDDGDLEDNLDVTDGTRSWTPDDRAAVTTATDTDPPWLQLTAAINNARRQA</sequence>
<keyword evidence="3" id="KW-1185">Reference proteome</keyword>
<evidence type="ECO:0008006" key="4">
    <source>
        <dbReference type="Google" id="ProtNLM"/>
    </source>
</evidence>
<reference evidence="2 3" key="1">
    <citation type="submission" date="2017-04" db="EMBL/GenBank/DDBJ databases">
        <authorList>
            <person name="Afonso C.L."/>
            <person name="Miller P.J."/>
            <person name="Scott M.A."/>
            <person name="Spackman E."/>
            <person name="Goraichik I."/>
            <person name="Dimitrov K.M."/>
            <person name="Suarez D.L."/>
            <person name="Swayne D.E."/>
        </authorList>
    </citation>
    <scope>NUCLEOTIDE SEQUENCE [LARGE SCALE GENOMIC DNA]</scope>
    <source>
        <strain evidence="2 3">DSM 43828</strain>
    </source>
</reference>
<dbReference type="AlphaFoldDB" id="A0A1Y5XH46"/>
<dbReference type="Proteomes" id="UP000192674">
    <property type="component" value="Unassembled WGS sequence"/>
</dbReference>
<accession>A0A1Y5XH46</accession>
<feature type="region of interest" description="Disordered" evidence="1">
    <location>
        <begin position="363"/>
        <end position="387"/>
    </location>
</feature>
<evidence type="ECO:0000313" key="3">
    <source>
        <dbReference type="Proteomes" id="UP000192674"/>
    </source>
</evidence>
<protein>
    <recommendedName>
        <fullName evidence="4">WD40 repeat domain-containing protein</fullName>
    </recommendedName>
</protein>
<dbReference type="Gene3D" id="2.130.10.10">
    <property type="entry name" value="YVTN repeat-like/Quinoprotein amine dehydrogenase"/>
    <property type="match status" value="1"/>
</dbReference>
<gene>
    <name evidence="2" type="ORF">SAMN05661093_03009</name>
</gene>
<dbReference type="SUPFAM" id="SSF82171">
    <property type="entry name" value="DPP6 N-terminal domain-like"/>
    <property type="match status" value="1"/>
</dbReference>
<evidence type="ECO:0000313" key="2">
    <source>
        <dbReference type="EMBL" id="SMC93776.1"/>
    </source>
</evidence>
<evidence type="ECO:0000256" key="1">
    <source>
        <dbReference type="SAM" id="MobiDB-lite"/>
    </source>
</evidence>
<organism evidence="2 3">
    <name type="scientific">Kibdelosporangium aridum</name>
    <dbReference type="NCBI Taxonomy" id="2030"/>
    <lineage>
        <taxon>Bacteria</taxon>
        <taxon>Bacillati</taxon>
        <taxon>Actinomycetota</taxon>
        <taxon>Actinomycetes</taxon>
        <taxon>Pseudonocardiales</taxon>
        <taxon>Pseudonocardiaceae</taxon>
        <taxon>Kibdelosporangium</taxon>
    </lineage>
</organism>
<dbReference type="EMBL" id="FWXV01000002">
    <property type="protein sequence ID" value="SMC93776.1"/>
    <property type="molecule type" value="Genomic_DNA"/>
</dbReference>
<dbReference type="InterPro" id="IPR015943">
    <property type="entry name" value="WD40/YVTN_repeat-like_dom_sf"/>
</dbReference>
<proteinExistence type="predicted"/>